<dbReference type="GO" id="GO:0022857">
    <property type="term" value="F:transmembrane transporter activity"/>
    <property type="evidence" value="ECO:0007669"/>
    <property type="project" value="TreeGrafter"/>
</dbReference>
<dbReference type="InterPro" id="IPR003439">
    <property type="entry name" value="ABC_transporter-like_ATP-bd"/>
</dbReference>
<dbReference type="SUPFAM" id="SSF52540">
    <property type="entry name" value="P-loop containing nucleoside triphosphate hydrolases"/>
    <property type="match status" value="1"/>
</dbReference>
<dbReference type="PANTHER" id="PTHR24220">
    <property type="entry name" value="IMPORT ATP-BINDING PROTEIN"/>
    <property type="match status" value="1"/>
</dbReference>
<accession>A0A8S8X5M8</accession>
<sequence>MLLDVERFDLAAGGRLALAGASGAGKTTLLSLLGGLERADEGSIKWDGFDLARASSAQRDRWRRRNVGIVFQEFRLIDELDAVENVLLPTRFDRWRTTAESRAFADKMLGALGVPMNRPVATLSRGERQRCAIARAVLGKPKIIIADEPTASLDSESGAQVGALLTALADDLGATMIVATHDGGLAARMDKTVRVQHGRLAF</sequence>
<organism evidence="4 5">
    <name type="scientific">Roseiterribacter gracilis</name>
    <dbReference type="NCBI Taxonomy" id="2812848"/>
    <lineage>
        <taxon>Bacteria</taxon>
        <taxon>Pseudomonadati</taxon>
        <taxon>Pseudomonadota</taxon>
        <taxon>Alphaproteobacteria</taxon>
        <taxon>Rhodospirillales</taxon>
        <taxon>Roseiterribacteraceae</taxon>
        <taxon>Roseiterribacter</taxon>
    </lineage>
</organism>
<dbReference type="RefSeq" id="WP_420240791.1">
    <property type="nucleotide sequence ID" value="NZ_BOPV01000001.1"/>
</dbReference>
<evidence type="ECO:0000313" key="5">
    <source>
        <dbReference type="Proteomes" id="UP000681075"/>
    </source>
</evidence>
<keyword evidence="5" id="KW-1185">Reference proteome</keyword>
<feature type="domain" description="ABC transporter" evidence="3">
    <location>
        <begin position="1"/>
        <end position="201"/>
    </location>
</feature>
<protein>
    <submittedName>
        <fullName evidence="4">ABC transporter</fullName>
    </submittedName>
</protein>
<dbReference type="AlphaFoldDB" id="A0A8S8X5M8"/>
<dbReference type="InterPro" id="IPR027417">
    <property type="entry name" value="P-loop_NTPase"/>
</dbReference>
<dbReference type="InterPro" id="IPR015854">
    <property type="entry name" value="ABC_transpr_LolD-like"/>
</dbReference>
<dbReference type="GO" id="GO:0005886">
    <property type="term" value="C:plasma membrane"/>
    <property type="evidence" value="ECO:0007669"/>
    <property type="project" value="TreeGrafter"/>
</dbReference>
<evidence type="ECO:0000256" key="1">
    <source>
        <dbReference type="ARBA" id="ARBA00022741"/>
    </source>
</evidence>
<name>A0A8S8X5M8_9PROT</name>
<dbReference type="GO" id="GO:0005524">
    <property type="term" value="F:ATP binding"/>
    <property type="evidence" value="ECO:0007669"/>
    <property type="project" value="UniProtKB-KW"/>
</dbReference>
<comment type="caution">
    <text evidence="4">The sequence shown here is derived from an EMBL/GenBank/DDBJ whole genome shotgun (WGS) entry which is preliminary data.</text>
</comment>
<dbReference type="PANTHER" id="PTHR24220:SF611">
    <property type="entry name" value="ATP-BINDING COMPONENT OF ABC TRANSPORTER-RELATED"/>
    <property type="match status" value="1"/>
</dbReference>
<dbReference type="Proteomes" id="UP000681075">
    <property type="component" value="Unassembled WGS sequence"/>
</dbReference>
<reference evidence="4" key="1">
    <citation type="submission" date="2021-02" db="EMBL/GenBank/DDBJ databases">
        <title>Genome sequence of Rhodospirillales sp. strain TMPK1 isolated from soil.</title>
        <authorList>
            <person name="Nakai R."/>
            <person name="Kusada H."/>
            <person name="Tamaki H."/>
        </authorList>
    </citation>
    <scope>NUCLEOTIDE SEQUENCE</scope>
    <source>
        <strain evidence="4">TMPK1</strain>
    </source>
</reference>
<evidence type="ECO:0000259" key="3">
    <source>
        <dbReference type="PROSITE" id="PS50893"/>
    </source>
</evidence>
<evidence type="ECO:0000313" key="4">
    <source>
        <dbReference type="EMBL" id="GIL37888.1"/>
    </source>
</evidence>
<dbReference type="Gene3D" id="3.40.50.300">
    <property type="entry name" value="P-loop containing nucleotide triphosphate hydrolases"/>
    <property type="match status" value="1"/>
</dbReference>
<dbReference type="GO" id="GO:0016887">
    <property type="term" value="F:ATP hydrolysis activity"/>
    <property type="evidence" value="ECO:0007669"/>
    <property type="project" value="InterPro"/>
</dbReference>
<dbReference type="PROSITE" id="PS50893">
    <property type="entry name" value="ABC_TRANSPORTER_2"/>
    <property type="match status" value="1"/>
</dbReference>
<gene>
    <name evidence="4" type="ORF">TMPK1_01250</name>
</gene>
<dbReference type="Pfam" id="PF00005">
    <property type="entry name" value="ABC_tran"/>
    <property type="match status" value="1"/>
</dbReference>
<keyword evidence="1" id="KW-0547">Nucleotide-binding</keyword>
<dbReference type="InterPro" id="IPR003593">
    <property type="entry name" value="AAA+_ATPase"/>
</dbReference>
<keyword evidence="2" id="KW-0067">ATP-binding</keyword>
<proteinExistence type="predicted"/>
<dbReference type="SMART" id="SM00382">
    <property type="entry name" value="AAA"/>
    <property type="match status" value="1"/>
</dbReference>
<evidence type="ECO:0000256" key="2">
    <source>
        <dbReference type="ARBA" id="ARBA00022840"/>
    </source>
</evidence>
<dbReference type="EMBL" id="BOPV01000001">
    <property type="protein sequence ID" value="GIL37888.1"/>
    <property type="molecule type" value="Genomic_DNA"/>
</dbReference>